<comment type="subunit">
    <text evidence="1">Heterotrimer of A, B and C subunits.</text>
</comment>
<dbReference type="EMBL" id="JAJTWT010000006">
    <property type="protein sequence ID" value="MCE4538609.1"/>
    <property type="molecule type" value="Genomic_DNA"/>
</dbReference>
<dbReference type="EC" id="6.3.5.-" evidence="1"/>
<dbReference type="PANTHER" id="PTHR15004:SF0">
    <property type="entry name" value="GLUTAMYL-TRNA(GLN) AMIDOTRANSFERASE SUBUNIT C, MITOCHONDRIAL"/>
    <property type="match status" value="1"/>
</dbReference>
<name>A0ABS8XCE5_9BURK</name>
<dbReference type="Pfam" id="PF02686">
    <property type="entry name" value="GatC"/>
    <property type="match status" value="1"/>
</dbReference>
<dbReference type="Proteomes" id="UP001201463">
    <property type="component" value="Unassembled WGS sequence"/>
</dbReference>
<evidence type="ECO:0000313" key="2">
    <source>
        <dbReference type="EMBL" id="MCE4538609.1"/>
    </source>
</evidence>
<keyword evidence="1" id="KW-0067">ATP-binding</keyword>
<dbReference type="InterPro" id="IPR003837">
    <property type="entry name" value="GatC"/>
</dbReference>
<keyword evidence="3" id="KW-1185">Reference proteome</keyword>
<comment type="similarity">
    <text evidence="1">Belongs to the GatC family.</text>
</comment>
<evidence type="ECO:0000256" key="1">
    <source>
        <dbReference type="HAMAP-Rule" id="MF_00122"/>
    </source>
</evidence>
<accession>A0ABS8XCE5</accession>
<dbReference type="InterPro" id="IPR036113">
    <property type="entry name" value="Asp/Glu-ADT_sf_sub_c"/>
</dbReference>
<comment type="function">
    <text evidence="1">Allows the formation of correctly charged Asn-tRNA(Asn) or Gln-tRNA(Gln) through the transamidation of misacylated Asp-tRNA(Asn) or Glu-tRNA(Gln) in organisms which lack either or both of asparaginyl-tRNA or glutaminyl-tRNA synthetases. The reaction takes place in the presence of glutamine and ATP through an activated phospho-Asp-tRNA(Asn) or phospho-Glu-tRNA(Gln).</text>
</comment>
<keyword evidence="1" id="KW-0436">Ligase</keyword>
<comment type="catalytic activity">
    <reaction evidence="1">
        <text>L-glutamyl-tRNA(Gln) + L-glutamine + ATP + H2O = L-glutaminyl-tRNA(Gln) + L-glutamate + ADP + phosphate + H(+)</text>
        <dbReference type="Rhea" id="RHEA:17521"/>
        <dbReference type="Rhea" id="RHEA-COMP:9681"/>
        <dbReference type="Rhea" id="RHEA-COMP:9684"/>
        <dbReference type="ChEBI" id="CHEBI:15377"/>
        <dbReference type="ChEBI" id="CHEBI:15378"/>
        <dbReference type="ChEBI" id="CHEBI:29985"/>
        <dbReference type="ChEBI" id="CHEBI:30616"/>
        <dbReference type="ChEBI" id="CHEBI:43474"/>
        <dbReference type="ChEBI" id="CHEBI:58359"/>
        <dbReference type="ChEBI" id="CHEBI:78520"/>
        <dbReference type="ChEBI" id="CHEBI:78521"/>
        <dbReference type="ChEBI" id="CHEBI:456216"/>
    </reaction>
</comment>
<dbReference type="SUPFAM" id="SSF141000">
    <property type="entry name" value="Glu-tRNAGln amidotransferase C subunit"/>
    <property type="match status" value="1"/>
</dbReference>
<proteinExistence type="inferred from homology"/>
<dbReference type="Gene3D" id="1.10.20.60">
    <property type="entry name" value="Glu-tRNAGln amidotransferase C subunit, N-terminal domain"/>
    <property type="match status" value="1"/>
</dbReference>
<comment type="caution">
    <text evidence="2">The sequence shown here is derived from an EMBL/GenBank/DDBJ whole genome shotgun (WGS) entry which is preliminary data.</text>
</comment>
<reference evidence="2 3" key="1">
    <citation type="submission" date="2021-12" db="EMBL/GenBank/DDBJ databases">
        <title>Genome seq of p7.</title>
        <authorList>
            <person name="Seo T."/>
        </authorList>
    </citation>
    <scope>NUCLEOTIDE SEQUENCE [LARGE SCALE GENOMIC DNA]</scope>
    <source>
        <strain evidence="2 3">P7</strain>
    </source>
</reference>
<sequence length="99" mass="10872">MSLTPDDVSRIAHLARLELQPAESDALLGQLNGFFKIVDQMSAVDTAGIEPLYTPLSAVQQVQLRLRDDVVTESNQRELNQKSAPAVEDGLFLVPKVIE</sequence>
<keyword evidence="1" id="KW-0547">Nucleotide-binding</keyword>
<dbReference type="HAMAP" id="MF_00122">
    <property type="entry name" value="GatC"/>
    <property type="match status" value="1"/>
</dbReference>
<protein>
    <recommendedName>
        <fullName evidence="1">Aspartyl/glutamyl-tRNA(Asn/Gln) amidotransferase subunit C</fullName>
        <shortName evidence="1">Asp/Glu-ADT subunit C</shortName>
        <ecNumber evidence="1">6.3.5.-</ecNumber>
    </recommendedName>
</protein>
<gene>
    <name evidence="1 2" type="primary">gatC</name>
    <name evidence="2" type="ORF">LXT12_15260</name>
</gene>
<comment type="catalytic activity">
    <reaction evidence="1">
        <text>L-aspartyl-tRNA(Asn) + L-glutamine + ATP + H2O = L-asparaginyl-tRNA(Asn) + L-glutamate + ADP + phosphate + 2 H(+)</text>
        <dbReference type="Rhea" id="RHEA:14513"/>
        <dbReference type="Rhea" id="RHEA-COMP:9674"/>
        <dbReference type="Rhea" id="RHEA-COMP:9677"/>
        <dbReference type="ChEBI" id="CHEBI:15377"/>
        <dbReference type="ChEBI" id="CHEBI:15378"/>
        <dbReference type="ChEBI" id="CHEBI:29985"/>
        <dbReference type="ChEBI" id="CHEBI:30616"/>
        <dbReference type="ChEBI" id="CHEBI:43474"/>
        <dbReference type="ChEBI" id="CHEBI:58359"/>
        <dbReference type="ChEBI" id="CHEBI:78515"/>
        <dbReference type="ChEBI" id="CHEBI:78516"/>
        <dbReference type="ChEBI" id="CHEBI:456216"/>
    </reaction>
</comment>
<dbReference type="NCBIfam" id="TIGR00135">
    <property type="entry name" value="gatC"/>
    <property type="match status" value="1"/>
</dbReference>
<organism evidence="2 3">
    <name type="scientific">Pelomonas caseinilytica</name>
    <dbReference type="NCBI Taxonomy" id="2906763"/>
    <lineage>
        <taxon>Bacteria</taxon>
        <taxon>Pseudomonadati</taxon>
        <taxon>Pseudomonadota</taxon>
        <taxon>Betaproteobacteria</taxon>
        <taxon>Burkholderiales</taxon>
        <taxon>Sphaerotilaceae</taxon>
        <taxon>Roseateles</taxon>
    </lineage>
</organism>
<keyword evidence="1" id="KW-0648">Protein biosynthesis</keyword>
<dbReference type="RefSeq" id="WP_233393053.1">
    <property type="nucleotide sequence ID" value="NZ_JAJTWT010000006.1"/>
</dbReference>
<dbReference type="PANTHER" id="PTHR15004">
    <property type="entry name" value="GLUTAMYL-TRNA(GLN) AMIDOTRANSFERASE SUBUNIT C, MITOCHONDRIAL"/>
    <property type="match status" value="1"/>
</dbReference>
<evidence type="ECO:0000313" key="3">
    <source>
        <dbReference type="Proteomes" id="UP001201463"/>
    </source>
</evidence>